<dbReference type="InterPro" id="IPR009061">
    <property type="entry name" value="DNA-bd_dom_put_sf"/>
</dbReference>
<name>A0A5Q2FGE1_9ACTN</name>
<dbReference type="GO" id="GO:0004826">
    <property type="term" value="F:phenylalanine-tRNA ligase activity"/>
    <property type="evidence" value="ECO:0007669"/>
    <property type="project" value="UniProtKB-UniRule"/>
</dbReference>
<evidence type="ECO:0000313" key="20">
    <source>
        <dbReference type="EMBL" id="QGF24867.1"/>
    </source>
</evidence>
<feature type="domain" description="FDX-ACB" evidence="18">
    <location>
        <begin position="740"/>
        <end position="832"/>
    </location>
</feature>
<keyword evidence="6 15" id="KW-0436">Ligase</keyword>
<dbReference type="SUPFAM" id="SSF55681">
    <property type="entry name" value="Class II aaRS and biotin synthetases"/>
    <property type="match status" value="1"/>
</dbReference>
<comment type="subunit">
    <text evidence="3 15">Tetramer of two alpha and two beta subunits.</text>
</comment>
<evidence type="ECO:0000256" key="5">
    <source>
        <dbReference type="ARBA" id="ARBA00022555"/>
    </source>
</evidence>
<keyword evidence="9 15" id="KW-0067">ATP-binding</keyword>
<reference evidence="20 21" key="1">
    <citation type="submission" date="2019-10" db="EMBL/GenBank/DDBJ databases">
        <title>Genomic analysis of Raineyella sp. CBA3103.</title>
        <authorList>
            <person name="Roh S.W."/>
        </authorList>
    </citation>
    <scope>NUCLEOTIDE SEQUENCE [LARGE SCALE GENOMIC DNA]</scope>
    <source>
        <strain evidence="20 21">CBA3103</strain>
    </source>
</reference>
<protein>
    <recommendedName>
        <fullName evidence="15">Phenylalanine--tRNA ligase beta subunit</fullName>
        <ecNumber evidence="15">6.1.1.20</ecNumber>
    </recommendedName>
    <alternativeName>
        <fullName evidence="15">Phenylalanyl-tRNA synthetase beta subunit</fullName>
        <shortName evidence="15">PheRS</shortName>
    </alternativeName>
</protein>
<dbReference type="InterPro" id="IPR045864">
    <property type="entry name" value="aa-tRNA-synth_II/BPL/LPL"/>
</dbReference>
<comment type="cofactor">
    <cofactor evidence="15">
        <name>Mg(2+)</name>
        <dbReference type="ChEBI" id="CHEBI:18420"/>
    </cofactor>
    <text evidence="15">Binds 2 magnesium ions per tetramer.</text>
</comment>
<feature type="binding site" evidence="15">
    <location>
        <position position="478"/>
    </location>
    <ligand>
        <name>Mg(2+)</name>
        <dbReference type="ChEBI" id="CHEBI:18420"/>
        <note>shared with alpha subunit</note>
    </ligand>
</feature>
<dbReference type="InterPro" id="IPR036690">
    <property type="entry name" value="Fdx_antiC-bd_sf"/>
</dbReference>
<keyword evidence="13 15" id="KW-0030">Aminoacyl-tRNA synthetase</keyword>
<evidence type="ECO:0000256" key="7">
    <source>
        <dbReference type="ARBA" id="ARBA00022723"/>
    </source>
</evidence>
<feature type="binding site" evidence="15">
    <location>
        <position position="475"/>
    </location>
    <ligand>
        <name>Mg(2+)</name>
        <dbReference type="ChEBI" id="CHEBI:18420"/>
        <note>shared with alpha subunit</note>
    </ligand>
</feature>
<dbReference type="SUPFAM" id="SSF56037">
    <property type="entry name" value="PheT/TilS domain"/>
    <property type="match status" value="1"/>
</dbReference>
<dbReference type="GO" id="GO:0000049">
    <property type="term" value="F:tRNA binding"/>
    <property type="evidence" value="ECO:0007669"/>
    <property type="project" value="UniProtKB-UniRule"/>
</dbReference>
<evidence type="ECO:0000313" key="21">
    <source>
        <dbReference type="Proteomes" id="UP000386847"/>
    </source>
</evidence>
<keyword evidence="12 15" id="KW-0648">Protein biosynthesis</keyword>
<dbReference type="SMART" id="SM00896">
    <property type="entry name" value="FDX-ACB"/>
    <property type="match status" value="1"/>
</dbReference>
<dbReference type="EC" id="6.1.1.20" evidence="15"/>
<keyword evidence="21" id="KW-1185">Reference proteome</keyword>
<evidence type="ECO:0000256" key="8">
    <source>
        <dbReference type="ARBA" id="ARBA00022741"/>
    </source>
</evidence>
<dbReference type="SUPFAM" id="SSF54991">
    <property type="entry name" value="Anticodon-binding domain of PheRS"/>
    <property type="match status" value="1"/>
</dbReference>
<keyword evidence="5 16" id="KW-0820">tRNA-binding</keyword>
<evidence type="ECO:0000256" key="11">
    <source>
        <dbReference type="ARBA" id="ARBA00022884"/>
    </source>
</evidence>
<dbReference type="EMBL" id="CP045725">
    <property type="protein sequence ID" value="QGF24867.1"/>
    <property type="molecule type" value="Genomic_DNA"/>
</dbReference>
<evidence type="ECO:0000256" key="10">
    <source>
        <dbReference type="ARBA" id="ARBA00022842"/>
    </source>
</evidence>
<dbReference type="Gene3D" id="2.40.50.140">
    <property type="entry name" value="Nucleic acid-binding proteins"/>
    <property type="match status" value="1"/>
</dbReference>
<evidence type="ECO:0000256" key="14">
    <source>
        <dbReference type="ARBA" id="ARBA00049255"/>
    </source>
</evidence>
<dbReference type="InterPro" id="IPR004532">
    <property type="entry name" value="Phe-tRNA-ligase_IIc_bsu_bact"/>
</dbReference>
<dbReference type="HAMAP" id="MF_00283">
    <property type="entry name" value="Phe_tRNA_synth_beta1"/>
    <property type="match status" value="1"/>
</dbReference>
<comment type="subcellular location">
    <subcellularLocation>
        <location evidence="1 15">Cytoplasm</location>
    </subcellularLocation>
</comment>
<dbReference type="PROSITE" id="PS51447">
    <property type="entry name" value="FDX_ACB"/>
    <property type="match status" value="1"/>
</dbReference>
<evidence type="ECO:0000256" key="4">
    <source>
        <dbReference type="ARBA" id="ARBA00022490"/>
    </source>
</evidence>
<dbReference type="SMART" id="SM00873">
    <property type="entry name" value="B3_4"/>
    <property type="match status" value="1"/>
</dbReference>
<accession>A0A5Q2FGE1</accession>
<sequence length="833" mass="88248">MKAPMSWLREYVALPEALEARELAEELITYGHEVEQVESAGADVQGPVVVGRVLDLEKNQQKNGKFINWCHVDVGEHNDPTTGNRGIICGAHNFVAGDLVVVALPGAVLPGDFAIASRKTYGHISDGMICSSAELGLGDDGGHGIIVLDPTDDDGNALVVGQDAKPLLHLREDVLDIAVTPDMGYCLSIRGLAREAAEATGAAFTDVIDRDVPAPSAAGFPVTVEDADGCPVFVALRLTGFDPTATSPRWMQRRLALCGMRSISLGVDVTNYVMLETGQPLHAYDASTLQGGIVVRRAKAGETLTTLDGVVRTLDPQDLLITDDSGPIGLAGVMGGENTELRQTTTEIILESANFNALAMSRTARRHGLGSEAARRNERGVDPNAAYAAAHRAADLLVEYGGATLASAETVVGEVPPAPVQTIDIDLPARILGTDVTAEATIRYLEGGGTRVERRGDRLTLTPPTWRPDLVDPYDYVEEVGRKVGLDTIEGVLPPAPSGRGFTASQRARRSLDVVLPAAGYTEVLSFPFVAVDDLDRMGIPADDRRRDLVRLANPLSDLQPALRSSLLPGLFGAVARNTSRSLDDLALYEQGSVFRGASRPVAPRLGVTQRPDAEQIAQLRAALPEQPRHLACVLTGDWRSPGWAGGAEKVSWVHAVHFAETAAEALGLTLKRRAVGIAPWHPGRCAELSVDGTVVGHAGELHPQVCEAYGLPARTCAAELDLDLLIELAPAGGSVTPISSHPVAKEDVALVVDSDVAAADVEAALVRGAGDLLESIRLFDVYEGEQIPAGKKSLAYALRFRAADRTLKDKEAIEARDAAVAAAGELGAELRS</sequence>
<dbReference type="InterPro" id="IPR005147">
    <property type="entry name" value="tRNA_synthase_B5-dom"/>
</dbReference>
<dbReference type="GO" id="GO:0000287">
    <property type="term" value="F:magnesium ion binding"/>
    <property type="evidence" value="ECO:0007669"/>
    <property type="project" value="UniProtKB-UniRule"/>
</dbReference>
<evidence type="ECO:0000259" key="18">
    <source>
        <dbReference type="PROSITE" id="PS51447"/>
    </source>
</evidence>
<dbReference type="Gene3D" id="3.50.40.10">
    <property type="entry name" value="Phenylalanyl-trna Synthetase, Chain B, domain 3"/>
    <property type="match status" value="1"/>
</dbReference>
<dbReference type="RefSeq" id="WP_153573396.1">
    <property type="nucleotide sequence ID" value="NZ_CP045725.1"/>
</dbReference>
<evidence type="ECO:0000259" key="19">
    <source>
        <dbReference type="PROSITE" id="PS51483"/>
    </source>
</evidence>
<dbReference type="Pfam" id="PF03483">
    <property type="entry name" value="B3_4"/>
    <property type="match status" value="1"/>
</dbReference>
<dbReference type="Gene3D" id="3.30.930.10">
    <property type="entry name" value="Bira Bifunctional Protein, Domain 2"/>
    <property type="match status" value="1"/>
</dbReference>
<gene>
    <name evidence="15" type="primary">pheT</name>
    <name evidence="20" type="ORF">Rai3103_15965</name>
</gene>
<dbReference type="InterPro" id="IPR005121">
    <property type="entry name" value="Fdx_antiC-bd"/>
</dbReference>
<keyword evidence="10 15" id="KW-0460">Magnesium</keyword>
<dbReference type="InterPro" id="IPR005146">
    <property type="entry name" value="B3/B4_tRNA-bd"/>
</dbReference>
<dbReference type="Pfam" id="PF03484">
    <property type="entry name" value="B5"/>
    <property type="match status" value="1"/>
</dbReference>
<evidence type="ECO:0000256" key="3">
    <source>
        <dbReference type="ARBA" id="ARBA00011209"/>
    </source>
</evidence>
<dbReference type="PROSITE" id="PS51483">
    <property type="entry name" value="B5"/>
    <property type="match status" value="1"/>
</dbReference>
<dbReference type="CDD" id="cd02796">
    <property type="entry name" value="tRNA_bind_bactPheRS"/>
    <property type="match status" value="1"/>
</dbReference>
<dbReference type="GO" id="GO:0006432">
    <property type="term" value="P:phenylalanyl-tRNA aminoacylation"/>
    <property type="evidence" value="ECO:0007669"/>
    <property type="project" value="UniProtKB-UniRule"/>
</dbReference>
<dbReference type="CDD" id="cd00769">
    <property type="entry name" value="PheRS_beta_core"/>
    <property type="match status" value="1"/>
</dbReference>
<dbReference type="FunFam" id="3.30.70.380:FF:000001">
    <property type="entry name" value="Phenylalanine--tRNA ligase beta subunit"/>
    <property type="match status" value="1"/>
</dbReference>
<dbReference type="Pfam" id="PF03147">
    <property type="entry name" value="FDX-ACB"/>
    <property type="match status" value="1"/>
</dbReference>
<dbReference type="PANTHER" id="PTHR10947:SF0">
    <property type="entry name" value="PHENYLALANINE--TRNA LIGASE BETA SUBUNIT"/>
    <property type="match status" value="1"/>
</dbReference>
<dbReference type="InterPro" id="IPR033714">
    <property type="entry name" value="tRNA_bind_bactPheRS"/>
</dbReference>
<evidence type="ECO:0000256" key="6">
    <source>
        <dbReference type="ARBA" id="ARBA00022598"/>
    </source>
</evidence>
<evidence type="ECO:0000256" key="2">
    <source>
        <dbReference type="ARBA" id="ARBA00008653"/>
    </source>
</evidence>
<dbReference type="AlphaFoldDB" id="A0A5Q2FGE1"/>
<keyword evidence="11 16" id="KW-0694">RNA-binding</keyword>
<dbReference type="PROSITE" id="PS50886">
    <property type="entry name" value="TRBD"/>
    <property type="match status" value="1"/>
</dbReference>
<dbReference type="GO" id="GO:0009328">
    <property type="term" value="C:phenylalanine-tRNA ligase complex"/>
    <property type="evidence" value="ECO:0007669"/>
    <property type="project" value="TreeGrafter"/>
</dbReference>
<dbReference type="Proteomes" id="UP000386847">
    <property type="component" value="Chromosome"/>
</dbReference>
<evidence type="ECO:0000259" key="17">
    <source>
        <dbReference type="PROSITE" id="PS50886"/>
    </source>
</evidence>
<dbReference type="InterPro" id="IPR045060">
    <property type="entry name" value="Phe-tRNA-ligase_IIc_bsu"/>
</dbReference>
<dbReference type="SUPFAM" id="SSF46955">
    <property type="entry name" value="Putative DNA-binding domain"/>
    <property type="match status" value="1"/>
</dbReference>
<feature type="binding site" evidence="15">
    <location>
        <position position="469"/>
    </location>
    <ligand>
        <name>Mg(2+)</name>
        <dbReference type="ChEBI" id="CHEBI:18420"/>
        <note>shared with alpha subunit</note>
    </ligand>
</feature>
<dbReference type="Gene3D" id="3.30.56.10">
    <property type="match status" value="2"/>
</dbReference>
<dbReference type="InterPro" id="IPR020825">
    <property type="entry name" value="Phe-tRNA_synthase-like_B3/B4"/>
</dbReference>
<dbReference type="SUPFAM" id="SSF50249">
    <property type="entry name" value="Nucleic acid-binding proteins"/>
    <property type="match status" value="1"/>
</dbReference>
<feature type="binding site" evidence="15">
    <location>
        <position position="479"/>
    </location>
    <ligand>
        <name>Mg(2+)</name>
        <dbReference type="ChEBI" id="CHEBI:18420"/>
        <note>shared with alpha subunit</note>
    </ligand>
</feature>
<dbReference type="PANTHER" id="PTHR10947">
    <property type="entry name" value="PHENYLALANYL-TRNA SYNTHETASE BETA CHAIN AND LEUCINE-RICH REPEAT-CONTAINING PROTEIN 47"/>
    <property type="match status" value="1"/>
</dbReference>
<proteinExistence type="inferred from homology"/>
<dbReference type="Pfam" id="PF01588">
    <property type="entry name" value="tRNA_bind"/>
    <property type="match status" value="1"/>
</dbReference>
<evidence type="ECO:0000256" key="13">
    <source>
        <dbReference type="ARBA" id="ARBA00023146"/>
    </source>
</evidence>
<organism evidence="20 21">
    <name type="scientific">Raineyella fluvialis</name>
    <dbReference type="NCBI Taxonomy" id="2662261"/>
    <lineage>
        <taxon>Bacteria</taxon>
        <taxon>Bacillati</taxon>
        <taxon>Actinomycetota</taxon>
        <taxon>Actinomycetes</taxon>
        <taxon>Propionibacteriales</taxon>
        <taxon>Propionibacteriaceae</taxon>
        <taxon>Raineyella</taxon>
    </lineage>
</organism>
<dbReference type="GO" id="GO:0005524">
    <property type="term" value="F:ATP binding"/>
    <property type="evidence" value="ECO:0007669"/>
    <property type="project" value="UniProtKB-UniRule"/>
</dbReference>
<evidence type="ECO:0000256" key="12">
    <source>
        <dbReference type="ARBA" id="ARBA00022917"/>
    </source>
</evidence>
<dbReference type="InterPro" id="IPR012340">
    <property type="entry name" value="NA-bd_OB-fold"/>
</dbReference>
<keyword evidence="7 15" id="KW-0479">Metal-binding</keyword>
<evidence type="ECO:0000256" key="1">
    <source>
        <dbReference type="ARBA" id="ARBA00004496"/>
    </source>
</evidence>
<feature type="domain" description="B5" evidence="19">
    <location>
        <begin position="416"/>
        <end position="491"/>
    </location>
</feature>
<dbReference type="Pfam" id="PF17759">
    <property type="entry name" value="tRNA_synthFbeta"/>
    <property type="match status" value="1"/>
</dbReference>
<dbReference type="SMART" id="SM00874">
    <property type="entry name" value="B5"/>
    <property type="match status" value="1"/>
</dbReference>
<dbReference type="InterPro" id="IPR002547">
    <property type="entry name" value="tRNA-bd_dom"/>
</dbReference>
<comment type="similarity">
    <text evidence="2 15">Belongs to the phenylalanyl-tRNA synthetase beta subunit family. Type 1 subfamily.</text>
</comment>
<dbReference type="Gene3D" id="3.30.70.380">
    <property type="entry name" value="Ferrodoxin-fold anticodon-binding domain"/>
    <property type="match status" value="1"/>
</dbReference>
<comment type="catalytic activity">
    <reaction evidence="14 15">
        <text>tRNA(Phe) + L-phenylalanine + ATP = L-phenylalanyl-tRNA(Phe) + AMP + diphosphate + H(+)</text>
        <dbReference type="Rhea" id="RHEA:19413"/>
        <dbReference type="Rhea" id="RHEA-COMP:9668"/>
        <dbReference type="Rhea" id="RHEA-COMP:9699"/>
        <dbReference type="ChEBI" id="CHEBI:15378"/>
        <dbReference type="ChEBI" id="CHEBI:30616"/>
        <dbReference type="ChEBI" id="CHEBI:33019"/>
        <dbReference type="ChEBI" id="CHEBI:58095"/>
        <dbReference type="ChEBI" id="CHEBI:78442"/>
        <dbReference type="ChEBI" id="CHEBI:78531"/>
        <dbReference type="ChEBI" id="CHEBI:456215"/>
        <dbReference type="EC" id="6.1.1.20"/>
    </reaction>
</comment>
<dbReference type="KEGG" id="rain:Rai3103_15965"/>
<keyword evidence="4 15" id="KW-0963">Cytoplasm</keyword>
<evidence type="ECO:0000256" key="16">
    <source>
        <dbReference type="PROSITE-ProRule" id="PRU00209"/>
    </source>
</evidence>
<keyword evidence="8 15" id="KW-0547">Nucleotide-binding</keyword>
<dbReference type="NCBIfam" id="TIGR00472">
    <property type="entry name" value="pheT_bact"/>
    <property type="match status" value="1"/>
</dbReference>
<feature type="domain" description="TRNA-binding" evidence="17">
    <location>
        <begin position="42"/>
        <end position="159"/>
    </location>
</feature>
<evidence type="ECO:0000256" key="15">
    <source>
        <dbReference type="HAMAP-Rule" id="MF_00283"/>
    </source>
</evidence>
<evidence type="ECO:0000256" key="9">
    <source>
        <dbReference type="ARBA" id="ARBA00022840"/>
    </source>
</evidence>
<dbReference type="InterPro" id="IPR041616">
    <property type="entry name" value="PheRS_beta_core"/>
</dbReference>